<evidence type="ECO:0000256" key="7">
    <source>
        <dbReference type="SAM" id="Phobius"/>
    </source>
</evidence>
<keyword evidence="6" id="KW-0802">TPR repeat</keyword>
<dbReference type="SMART" id="SM00028">
    <property type="entry name" value="TPR"/>
    <property type="match status" value="6"/>
</dbReference>
<keyword evidence="9" id="KW-0067">ATP-binding</keyword>
<feature type="transmembrane region" description="Helical" evidence="7">
    <location>
        <begin position="397"/>
        <end position="418"/>
    </location>
</feature>
<keyword evidence="7" id="KW-0472">Membrane</keyword>
<dbReference type="PRINTS" id="PR00344">
    <property type="entry name" value="BCTRLSENSOR"/>
</dbReference>
<dbReference type="InterPro" id="IPR036097">
    <property type="entry name" value="HisK_dim/P_sf"/>
</dbReference>
<dbReference type="RefSeq" id="WP_069831932.1">
    <property type="nucleotide sequence ID" value="NZ_MDJD01000054.1"/>
</dbReference>
<dbReference type="EMBL" id="MDJD01000054">
    <property type="protein sequence ID" value="OEJ99250.1"/>
    <property type="molecule type" value="Genomic_DNA"/>
</dbReference>
<dbReference type="SMART" id="SM00388">
    <property type="entry name" value="HisKA"/>
    <property type="match status" value="1"/>
</dbReference>
<comment type="catalytic activity">
    <reaction evidence="1">
        <text>ATP + protein L-histidine = ADP + protein N-phospho-L-histidine.</text>
        <dbReference type="EC" id="2.7.13.3"/>
    </reaction>
</comment>
<keyword evidence="7" id="KW-0812">Transmembrane</keyword>
<evidence type="ECO:0000256" key="4">
    <source>
        <dbReference type="ARBA" id="ARBA00022679"/>
    </source>
</evidence>
<dbReference type="AlphaFoldDB" id="A0A1E5SJF8"/>
<dbReference type="InterPro" id="IPR004358">
    <property type="entry name" value="Sig_transdc_His_kin-like_C"/>
</dbReference>
<evidence type="ECO:0000256" key="3">
    <source>
        <dbReference type="ARBA" id="ARBA00022553"/>
    </source>
</evidence>
<evidence type="ECO:0000313" key="10">
    <source>
        <dbReference type="Proteomes" id="UP000095713"/>
    </source>
</evidence>
<evidence type="ECO:0000256" key="1">
    <source>
        <dbReference type="ARBA" id="ARBA00000085"/>
    </source>
</evidence>
<dbReference type="InterPro" id="IPR011990">
    <property type="entry name" value="TPR-like_helical_dom_sf"/>
</dbReference>
<dbReference type="PANTHER" id="PTHR43547">
    <property type="entry name" value="TWO-COMPONENT HISTIDINE KINASE"/>
    <property type="match status" value="1"/>
</dbReference>
<dbReference type="SUPFAM" id="SSF55874">
    <property type="entry name" value="ATPase domain of HSP90 chaperone/DNA topoisomerase II/histidine kinase"/>
    <property type="match status" value="1"/>
</dbReference>
<keyword evidence="9" id="KW-0547">Nucleotide-binding</keyword>
<keyword evidence="4" id="KW-0808">Transferase</keyword>
<dbReference type="InterPro" id="IPR036890">
    <property type="entry name" value="HATPase_C_sf"/>
</dbReference>
<protein>
    <recommendedName>
        <fullName evidence="2">histidine kinase</fullName>
        <ecNumber evidence="2">2.7.13.3</ecNumber>
    </recommendedName>
</protein>
<evidence type="ECO:0000313" key="9">
    <source>
        <dbReference type="EMBL" id="OEJ99250.1"/>
    </source>
</evidence>
<dbReference type="PROSITE" id="PS50005">
    <property type="entry name" value="TPR"/>
    <property type="match status" value="2"/>
</dbReference>
<dbReference type="InterPro" id="IPR005467">
    <property type="entry name" value="His_kinase_dom"/>
</dbReference>
<dbReference type="PROSITE" id="PS50109">
    <property type="entry name" value="HIS_KIN"/>
    <property type="match status" value="1"/>
</dbReference>
<dbReference type="Pfam" id="PF13424">
    <property type="entry name" value="TPR_12"/>
    <property type="match status" value="1"/>
</dbReference>
<reference evidence="9 10" key="1">
    <citation type="submission" date="2016-05" db="EMBL/GenBank/DDBJ databases">
        <title>Draft Genome Sequence of Algibacter sp. Strain SK-16 Isolated from the Surface Water of Aburatsubo Inlet.</title>
        <authorList>
            <person name="Wong S.-K."/>
            <person name="Yoshizawa S."/>
            <person name="Nakajima Y."/>
            <person name="Ogura Y."/>
            <person name="Tetsuya H."/>
            <person name="Hamasaki K."/>
        </authorList>
    </citation>
    <scope>NUCLEOTIDE SEQUENCE [LARGE SCALE GENOMIC DNA]</scope>
    <source>
        <strain evidence="9 10">SK-16</strain>
    </source>
</reference>
<evidence type="ECO:0000256" key="2">
    <source>
        <dbReference type="ARBA" id="ARBA00012438"/>
    </source>
</evidence>
<feature type="domain" description="Histidine kinase" evidence="8">
    <location>
        <begin position="464"/>
        <end position="678"/>
    </location>
</feature>
<keyword evidence="10" id="KW-1185">Reference proteome</keyword>
<comment type="caution">
    <text evidence="9">The sequence shown here is derived from an EMBL/GenBank/DDBJ whole genome shotgun (WGS) entry which is preliminary data.</text>
</comment>
<dbReference type="Gene3D" id="1.10.287.130">
    <property type="match status" value="1"/>
</dbReference>
<dbReference type="SUPFAM" id="SSF47384">
    <property type="entry name" value="Homodimeric domain of signal transducing histidine kinase"/>
    <property type="match status" value="1"/>
</dbReference>
<dbReference type="Proteomes" id="UP000095713">
    <property type="component" value="Unassembled WGS sequence"/>
</dbReference>
<dbReference type="GO" id="GO:0005524">
    <property type="term" value="F:ATP binding"/>
    <property type="evidence" value="ECO:0007669"/>
    <property type="project" value="UniProtKB-KW"/>
</dbReference>
<keyword evidence="7" id="KW-1133">Transmembrane helix</keyword>
<dbReference type="OrthoDB" id="9810447at2"/>
<dbReference type="SUPFAM" id="SSF48452">
    <property type="entry name" value="TPR-like"/>
    <property type="match status" value="2"/>
</dbReference>
<dbReference type="InterPro" id="IPR003661">
    <property type="entry name" value="HisK_dim/P_dom"/>
</dbReference>
<name>A0A1E5SJF8_9FLAO</name>
<proteinExistence type="predicted"/>
<dbReference type="STRING" id="1849968.A8C32_08770"/>
<gene>
    <name evidence="9" type="ORF">A8C32_08770</name>
</gene>
<accession>A0A1E5SJF8</accession>
<feature type="repeat" description="TPR" evidence="6">
    <location>
        <begin position="160"/>
        <end position="193"/>
    </location>
</feature>
<evidence type="ECO:0000259" key="8">
    <source>
        <dbReference type="PROSITE" id="PS50109"/>
    </source>
</evidence>
<dbReference type="Gene3D" id="3.30.565.10">
    <property type="entry name" value="Histidine kinase-like ATPase, C-terminal domain"/>
    <property type="match status" value="1"/>
</dbReference>
<dbReference type="FunFam" id="3.30.565.10:FF:000006">
    <property type="entry name" value="Sensor histidine kinase WalK"/>
    <property type="match status" value="1"/>
</dbReference>
<organism evidence="9 10">
    <name type="scientific">Flavivirga aquatica</name>
    <dbReference type="NCBI Taxonomy" id="1849968"/>
    <lineage>
        <taxon>Bacteria</taxon>
        <taxon>Pseudomonadati</taxon>
        <taxon>Bacteroidota</taxon>
        <taxon>Flavobacteriia</taxon>
        <taxon>Flavobacteriales</taxon>
        <taxon>Flavobacteriaceae</taxon>
        <taxon>Flavivirga</taxon>
    </lineage>
</organism>
<feature type="repeat" description="TPR" evidence="6">
    <location>
        <begin position="200"/>
        <end position="233"/>
    </location>
</feature>
<dbReference type="Gene3D" id="1.25.40.10">
    <property type="entry name" value="Tetratricopeptide repeat domain"/>
    <property type="match status" value="3"/>
</dbReference>
<dbReference type="Pfam" id="PF02518">
    <property type="entry name" value="HATPase_c"/>
    <property type="match status" value="1"/>
</dbReference>
<keyword evidence="5" id="KW-0418">Kinase</keyword>
<dbReference type="CDD" id="cd00082">
    <property type="entry name" value="HisKA"/>
    <property type="match status" value="1"/>
</dbReference>
<dbReference type="InterPro" id="IPR003594">
    <property type="entry name" value="HATPase_dom"/>
</dbReference>
<evidence type="ECO:0000256" key="5">
    <source>
        <dbReference type="ARBA" id="ARBA00022777"/>
    </source>
</evidence>
<sequence>MRKVITLIVYLFISISFSQTNDIDSLSIQLAYQNQDSLKVDTSLKLIKSLYKINDYDRALKYIIESEKLSLNLNYKKGIAEITYYKALIYAQKNDYINATSGYTKSKALYTALKDTLGIAKVNNGIGLIEIKRGNYAKGLQFSLAAINELEKRHLISDLNLAYSNLAKAYYNVNAYEKALENYLKALENQEQLNDEIGINESHSKLAELYSLKNEHRKAIEYYEKIIDRNTSNKDSINGSVFPKLGGEYLKFNDYNNATKYLVKGLNINRRRNSKKDLLIALNNLGDLNLQQDRLVVAEKQLLEAGDIAKSIDNKTELLKHYKLMKSLDSTKERFDKAFLWQREYYDLKSKLNRIEKSTQKPIELELNPDFDKTTTNINDVPISRSQPEENPNKFNLIFYGLLAALTIVSTFLILIYLKRNNNIKYTQELEEKNIKIELQNEAFSEQTKHLENVNNVKDKLFSIVSHDLKDSLSSINGFIDLLKDGSLSREEFDNLIPELSENANNASLLLFNLLNWSKSQMQSLEPKPSLFDIQEVFENKVKLIEQRIENKGISLIDHSLRDFAYADRSMFEIVVQNLLANALKFCKNGDTITISNHISNGSCIISVADTGIGISKDNIEKLFQNSSYTTVGTNNEKGTGLGLSICKELVELNNGKIWVESKKDVGSTFYVQLPKSKPS</sequence>
<dbReference type="SMART" id="SM00387">
    <property type="entry name" value="HATPase_c"/>
    <property type="match status" value="1"/>
</dbReference>
<dbReference type="EC" id="2.7.13.3" evidence="2"/>
<evidence type="ECO:0000256" key="6">
    <source>
        <dbReference type="PROSITE-ProRule" id="PRU00339"/>
    </source>
</evidence>
<dbReference type="PANTHER" id="PTHR43547:SF2">
    <property type="entry name" value="HYBRID SIGNAL TRANSDUCTION HISTIDINE KINASE C"/>
    <property type="match status" value="1"/>
</dbReference>
<keyword evidence="3" id="KW-0597">Phosphoprotein</keyword>
<dbReference type="InterPro" id="IPR019734">
    <property type="entry name" value="TPR_rpt"/>
</dbReference>
<dbReference type="GO" id="GO:0000155">
    <property type="term" value="F:phosphorelay sensor kinase activity"/>
    <property type="evidence" value="ECO:0007669"/>
    <property type="project" value="InterPro"/>
</dbReference>